<comment type="caution">
    <text evidence="2">The sequence shown here is derived from an EMBL/GenBank/DDBJ whole genome shotgun (WGS) entry which is preliminary data.</text>
</comment>
<accession>A0AAW0AAI8</accession>
<evidence type="ECO:0000256" key="1">
    <source>
        <dbReference type="SAM" id="MobiDB-lite"/>
    </source>
</evidence>
<evidence type="ECO:0000313" key="2">
    <source>
        <dbReference type="EMBL" id="KAK7006171.1"/>
    </source>
</evidence>
<dbReference type="AlphaFoldDB" id="A0AAW0AAI8"/>
<feature type="region of interest" description="Disordered" evidence="1">
    <location>
        <begin position="77"/>
        <end position="110"/>
    </location>
</feature>
<protein>
    <submittedName>
        <fullName evidence="2">Uncharacterized protein</fullName>
    </submittedName>
</protein>
<sequence length="286" mass="28909">MAAVVPVPVPVPAAAVAAPLLCDYCHQKPKHGTHSYCSKTCAAQTATLCNYCQKKPKFQNFDFCGKACAAAAAGATGTRPAKSNGAGAPTRPAARAPGGNGPAAPVPQPATNPLLDPLHIASMPSSNLVAQHIPTVAQHIPAVAQHLPQVQSFLAAVGVPSPAAAPQPAVAPVPALAPAPAAAPQPKQPRNNPFLNSTKQAAAAPNTNAAPGQSLDCLIPGCGQPAYVDASGNSSDYCSMKHREEAVTSGLVPGCIMCLILPQSGTDYFCGKECRDEAMSKPPAGP</sequence>
<name>A0AAW0AAI8_9AGAR</name>
<feature type="region of interest" description="Disordered" evidence="1">
    <location>
        <begin position="178"/>
        <end position="208"/>
    </location>
</feature>
<keyword evidence="3" id="KW-1185">Reference proteome</keyword>
<gene>
    <name evidence="2" type="ORF">R3P38DRAFT_3326035</name>
</gene>
<organism evidence="2 3">
    <name type="scientific">Favolaschia claudopus</name>
    <dbReference type="NCBI Taxonomy" id="2862362"/>
    <lineage>
        <taxon>Eukaryota</taxon>
        <taxon>Fungi</taxon>
        <taxon>Dikarya</taxon>
        <taxon>Basidiomycota</taxon>
        <taxon>Agaricomycotina</taxon>
        <taxon>Agaricomycetes</taxon>
        <taxon>Agaricomycetidae</taxon>
        <taxon>Agaricales</taxon>
        <taxon>Marasmiineae</taxon>
        <taxon>Mycenaceae</taxon>
        <taxon>Favolaschia</taxon>
    </lineage>
</organism>
<dbReference type="Proteomes" id="UP001362999">
    <property type="component" value="Unassembled WGS sequence"/>
</dbReference>
<dbReference type="EMBL" id="JAWWNJ010000076">
    <property type="protein sequence ID" value="KAK7006171.1"/>
    <property type="molecule type" value="Genomic_DNA"/>
</dbReference>
<feature type="compositionally biased region" description="Pro residues" evidence="1">
    <location>
        <begin position="178"/>
        <end position="187"/>
    </location>
</feature>
<feature type="compositionally biased region" description="Polar residues" evidence="1">
    <location>
        <begin position="190"/>
        <end position="200"/>
    </location>
</feature>
<reference evidence="2 3" key="1">
    <citation type="journal article" date="2024" name="J Genomics">
        <title>Draft genome sequencing and assembly of Favolaschia claudopus CIRM-BRFM 2984 isolated from oak limbs.</title>
        <authorList>
            <person name="Navarro D."/>
            <person name="Drula E."/>
            <person name="Chaduli D."/>
            <person name="Cazenave R."/>
            <person name="Ahrendt S."/>
            <person name="Wang J."/>
            <person name="Lipzen A."/>
            <person name="Daum C."/>
            <person name="Barry K."/>
            <person name="Grigoriev I.V."/>
            <person name="Favel A."/>
            <person name="Rosso M.N."/>
            <person name="Martin F."/>
        </authorList>
    </citation>
    <scope>NUCLEOTIDE SEQUENCE [LARGE SCALE GENOMIC DNA]</scope>
    <source>
        <strain evidence="2 3">CIRM-BRFM 2984</strain>
    </source>
</reference>
<feature type="compositionally biased region" description="Low complexity" evidence="1">
    <location>
        <begin position="85"/>
        <end position="97"/>
    </location>
</feature>
<proteinExistence type="predicted"/>
<evidence type="ECO:0000313" key="3">
    <source>
        <dbReference type="Proteomes" id="UP001362999"/>
    </source>
</evidence>